<protein>
    <submittedName>
        <fullName evidence="1">Uncharacterized protein</fullName>
    </submittedName>
</protein>
<proteinExistence type="predicted"/>
<dbReference type="AlphaFoldDB" id="A0A0D0TKH1"/>
<accession>A0A0D0TKH1</accession>
<sequence>MNAALSKMDDHISDFFEHPKVTRWHRVVDQRHPIVELLPLSRNVVLWIVSDLRVNEVSKSFTSKKPEVHQCFVFTIYSCFKCVIF</sequence>
<dbReference type="PATRIC" id="fig|294.125.peg.3285"/>
<evidence type="ECO:0000313" key="2">
    <source>
        <dbReference type="Proteomes" id="UP000032210"/>
    </source>
</evidence>
<dbReference type="EMBL" id="JXCQ01000027">
    <property type="protein sequence ID" value="KIR21385.1"/>
    <property type="molecule type" value="Genomic_DNA"/>
</dbReference>
<organism evidence="1 2">
    <name type="scientific">Pseudomonas fluorescens</name>
    <dbReference type="NCBI Taxonomy" id="294"/>
    <lineage>
        <taxon>Bacteria</taxon>
        <taxon>Pseudomonadati</taxon>
        <taxon>Pseudomonadota</taxon>
        <taxon>Gammaproteobacteria</taxon>
        <taxon>Pseudomonadales</taxon>
        <taxon>Pseudomonadaceae</taxon>
        <taxon>Pseudomonas</taxon>
    </lineage>
</organism>
<comment type="caution">
    <text evidence="1">The sequence shown here is derived from an EMBL/GenBank/DDBJ whole genome shotgun (WGS) entry which is preliminary data.</text>
</comment>
<name>A0A0D0TKH1_PSEFL</name>
<reference evidence="1 2" key="1">
    <citation type="submission" date="2015-01" db="EMBL/GenBank/DDBJ databases">
        <title>Genome sequence of the beneficial rhizobacterium Pseudomonas fluorescens 2-79.</title>
        <authorList>
            <person name="Thuermer A."/>
            <person name="Daniel R."/>
        </authorList>
    </citation>
    <scope>NUCLEOTIDE SEQUENCE [LARGE SCALE GENOMIC DNA]</scope>
    <source>
        <strain evidence="1 2">2-79</strain>
    </source>
</reference>
<gene>
    <name evidence="1" type="ORF">PFLU3_32060</name>
</gene>
<evidence type="ECO:0000313" key="1">
    <source>
        <dbReference type="EMBL" id="KIR21385.1"/>
    </source>
</evidence>
<dbReference type="Proteomes" id="UP000032210">
    <property type="component" value="Unassembled WGS sequence"/>
</dbReference>